<dbReference type="InterPro" id="IPR010835">
    <property type="entry name" value="DUF1439"/>
</dbReference>
<accession>A0A4Q1JZ45</accession>
<name>A0A4Q1JZ45_9GAMM</name>
<feature type="signal peptide" evidence="1">
    <location>
        <begin position="1"/>
        <end position="29"/>
    </location>
</feature>
<dbReference type="PROSITE" id="PS51257">
    <property type="entry name" value="PROKAR_LIPOPROTEIN"/>
    <property type="match status" value="1"/>
</dbReference>
<feature type="chain" id="PRO_5020710546" evidence="1">
    <location>
        <begin position="30"/>
        <end position="201"/>
    </location>
</feature>
<proteinExistence type="predicted"/>
<dbReference type="Proteomes" id="UP000289784">
    <property type="component" value="Unassembled WGS sequence"/>
</dbReference>
<dbReference type="OrthoDB" id="5983686at2"/>
<evidence type="ECO:0000313" key="3">
    <source>
        <dbReference type="Proteomes" id="UP000289784"/>
    </source>
</evidence>
<gene>
    <name evidence="2" type="ORF">EPA99_01835</name>
</gene>
<keyword evidence="1" id="KW-0732">Signal</keyword>
<comment type="caution">
    <text evidence="2">The sequence shown here is derived from an EMBL/GenBank/DDBJ whole genome shotgun (WGS) entry which is preliminary data.</text>
</comment>
<sequence>MPLPRRWFIPMFALALVGLACLSAAMASAQTTAKDEIAIPGERVQGYIAGEVPRDFELLGGLLVVTTREPDLQIPHDGDRVRMTLHASVGAPGYAAAQPLGRVEMSSRLRYDEAAQALFLDQPRLERFTPDQPGQQLDAQTREALNLWLQDYARTQPVYALDPQLLAQFGSVKVRAVRVAQGAIIVQFNQPVGMPDLDDTP</sequence>
<dbReference type="Pfam" id="PF07273">
    <property type="entry name" value="DUF1439"/>
    <property type="match status" value="1"/>
</dbReference>
<reference evidence="2 3" key="1">
    <citation type="submission" date="2019-01" db="EMBL/GenBank/DDBJ databases">
        <title>Pseudoxanthomonas composti sp. nov., isolated from compost.</title>
        <authorList>
            <person name="Yang G."/>
        </authorList>
    </citation>
    <scope>NUCLEOTIDE SEQUENCE [LARGE SCALE GENOMIC DNA]</scope>
    <source>
        <strain evidence="2 3">GSS15</strain>
    </source>
</reference>
<evidence type="ECO:0000256" key="1">
    <source>
        <dbReference type="SAM" id="SignalP"/>
    </source>
</evidence>
<organism evidence="2 3">
    <name type="scientific">Pseudoxanthomonas composti</name>
    <dbReference type="NCBI Taxonomy" id="2137479"/>
    <lineage>
        <taxon>Bacteria</taxon>
        <taxon>Pseudomonadati</taxon>
        <taxon>Pseudomonadota</taxon>
        <taxon>Gammaproteobacteria</taxon>
        <taxon>Lysobacterales</taxon>
        <taxon>Lysobacteraceae</taxon>
        <taxon>Pseudoxanthomonas</taxon>
    </lineage>
</organism>
<dbReference type="Gene3D" id="3.15.10.40">
    <property type="entry name" value="Uncharacterised protein PF07273, DUF1439"/>
    <property type="match status" value="1"/>
</dbReference>
<dbReference type="RefSeq" id="WP_129469476.1">
    <property type="nucleotide sequence ID" value="NZ_SAWZ01000001.1"/>
</dbReference>
<evidence type="ECO:0000313" key="2">
    <source>
        <dbReference type="EMBL" id="RXR08585.1"/>
    </source>
</evidence>
<dbReference type="EMBL" id="SAWZ01000001">
    <property type="protein sequence ID" value="RXR08585.1"/>
    <property type="molecule type" value="Genomic_DNA"/>
</dbReference>
<dbReference type="AlphaFoldDB" id="A0A4Q1JZ45"/>
<keyword evidence="3" id="KW-1185">Reference proteome</keyword>
<protein>
    <submittedName>
        <fullName evidence="2">DUF1439 domain-containing protein</fullName>
    </submittedName>
</protein>